<keyword evidence="2" id="KW-1185">Reference proteome</keyword>
<comment type="caution">
    <text evidence="1">The sequence shown here is derived from an EMBL/GenBank/DDBJ whole genome shotgun (WGS) entry which is preliminary data.</text>
</comment>
<dbReference type="EMBL" id="MU274900">
    <property type="protein sequence ID" value="KAI0095246.1"/>
    <property type="molecule type" value="Genomic_DNA"/>
</dbReference>
<protein>
    <submittedName>
        <fullName evidence="1">Uncharacterized protein</fullName>
    </submittedName>
</protein>
<evidence type="ECO:0000313" key="1">
    <source>
        <dbReference type="EMBL" id="KAI0095246.1"/>
    </source>
</evidence>
<accession>A0ACB8UM09</accession>
<evidence type="ECO:0000313" key="2">
    <source>
        <dbReference type="Proteomes" id="UP001055072"/>
    </source>
</evidence>
<sequence>MLLLNEGWSAVLLTSQWLFRLTYVMRSKVVGLIEYDGDFEALQLHYRIIPRSLVATCLALARPEVSSGCCPPTYTVEAILTLLDISDGHNAAFGSLLVHTVNMAVGNNLERQCSSMHRDIYSDSFDLESFFHLHDLNRNKVWERDEIEAVYGVHHIYSQKKSKDEVEHQKKADHIVDTVLSLMDKDGDGSISLEELKAVGLDGLPNFEDLGAEGHHYDIESEFFLHHEEQFHSTPETQTDESYNHPEDIEHFAHHESIERKEAEKEAKYQGISVEEALKQHEFVAVPPSPEGEPQEFEDNSFGGEHVPEDSAHSAAYTKPTRKADPKKEDPIERFKKAKASSLEQEDEAYGEGEAGYKAPRGIGDKLKKKNLPYKERMQYKFRRAWGDF</sequence>
<proteinExistence type="predicted"/>
<gene>
    <name evidence="1" type="ORF">BDY19DRAFT_902229</name>
</gene>
<name>A0ACB8UM09_9APHY</name>
<reference evidence="1" key="1">
    <citation type="journal article" date="2021" name="Environ. Microbiol.">
        <title>Gene family expansions and transcriptome signatures uncover fungal adaptations to wood decay.</title>
        <authorList>
            <person name="Hage H."/>
            <person name="Miyauchi S."/>
            <person name="Viragh M."/>
            <person name="Drula E."/>
            <person name="Min B."/>
            <person name="Chaduli D."/>
            <person name="Navarro D."/>
            <person name="Favel A."/>
            <person name="Norest M."/>
            <person name="Lesage-Meessen L."/>
            <person name="Balint B."/>
            <person name="Merenyi Z."/>
            <person name="de Eugenio L."/>
            <person name="Morin E."/>
            <person name="Martinez A.T."/>
            <person name="Baldrian P."/>
            <person name="Stursova M."/>
            <person name="Martinez M.J."/>
            <person name="Novotny C."/>
            <person name="Magnuson J.K."/>
            <person name="Spatafora J.W."/>
            <person name="Maurice S."/>
            <person name="Pangilinan J."/>
            <person name="Andreopoulos W."/>
            <person name="LaButti K."/>
            <person name="Hundley H."/>
            <person name="Na H."/>
            <person name="Kuo A."/>
            <person name="Barry K."/>
            <person name="Lipzen A."/>
            <person name="Henrissat B."/>
            <person name="Riley R."/>
            <person name="Ahrendt S."/>
            <person name="Nagy L.G."/>
            <person name="Grigoriev I.V."/>
            <person name="Martin F."/>
            <person name="Rosso M.N."/>
        </authorList>
    </citation>
    <scope>NUCLEOTIDE SEQUENCE</scope>
    <source>
        <strain evidence="1">CBS 384.51</strain>
    </source>
</reference>
<organism evidence="1 2">
    <name type="scientific">Irpex rosettiformis</name>
    <dbReference type="NCBI Taxonomy" id="378272"/>
    <lineage>
        <taxon>Eukaryota</taxon>
        <taxon>Fungi</taxon>
        <taxon>Dikarya</taxon>
        <taxon>Basidiomycota</taxon>
        <taxon>Agaricomycotina</taxon>
        <taxon>Agaricomycetes</taxon>
        <taxon>Polyporales</taxon>
        <taxon>Irpicaceae</taxon>
        <taxon>Irpex</taxon>
    </lineage>
</organism>
<dbReference type="Proteomes" id="UP001055072">
    <property type="component" value="Unassembled WGS sequence"/>
</dbReference>